<dbReference type="CDD" id="cd01335">
    <property type="entry name" value="Radical_SAM"/>
    <property type="match status" value="1"/>
</dbReference>
<evidence type="ECO:0000256" key="1">
    <source>
        <dbReference type="ARBA" id="ARBA00001966"/>
    </source>
</evidence>
<dbReference type="FunFam" id="3.40.50.12160:FF:000004">
    <property type="entry name" value="Threonylcarbamoyladenosine tRNA methylthiotransferase MtaB"/>
    <property type="match status" value="1"/>
</dbReference>
<dbReference type="SFLD" id="SFLDS00029">
    <property type="entry name" value="Radical_SAM"/>
    <property type="match status" value="1"/>
</dbReference>
<dbReference type="InterPro" id="IPR020612">
    <property type="entry name" value="Methylthiotransferase_CS"/>
</dbReference>
<keyword evidence="11" id="KW-0411">Iron-sulfur</keyword>
<name>A0A413RWD9_9FIRM</name>
<evidence type="ECO:0000259" key="17">
    <source>
        <dbReference type="PROSITE" id="PS51918"/>
    </source>
</evidence>
<dbReference type="NCBIfam" id="TIGR01579">
    <property type="entry name" value="MiaB-like-C"/>
    <property type="match status" value="1"/>
</dbReference>
<dbReference type="EMBL" id="QSFO01000013">
    <property type="protein sequence ID" value="RHA52694.1"/>
    <property type="molecule type" value="Genomic_DNA"/>
</dbReference>
<comment type="similarity">
    <text evidence="14">Belongs to the methylthiotransferase family. MtaB subfamily.</text>
</comment>
<accession>A0A413RWD9</accession>
<evidence type="ECO:0000256" key="7">
    <source>
        <dbReference type="ARBA" id="ARBA00022691"/>
    </source>
</evidence>
<dbReference type="InterPro" id="IPR005839">
    <property type="entry name" value="Methylthiotransferase"/>
</dbReference>
<gene>
    <name evidence="19" type="ORF">DW652_11065</name>
    <name evidence="18" type="ORF">DW929_10605</name>
</gene>
<dbReference type="SFLD" id="SFLDG01082">
    <property type="entry name" value="B12-binding_domain_containing"/>
    <property type="match status" value="1"/>
</dbReference>
<dbReference type="InterPro" id="IPR034557">
    <property type="entry name" value="ThrcA_tRNA_MEthiotransferase"/>
</dbReference>
<dbReference type="PANTHER" id="PTHR43020">
    <property type="entry name" value="CDK5 REGULATORY SUBUNIT-ASSOCIATED PROTEIN 1"/>
    <property type="match status" value="1"/>
</dbReference>
<evidence type="ECO:0000256" key="10">
    <source>
        <dbReference type="ARBA" id="ARBA00023004"/>
    </source>
</evidence>
<evidence type="ECO:0000313" key="21">
    <source>
        <dbReference type="Proteomes" id="UP000286186"/>
    </source>
</evidence>
<dbReference type="GO" id="GO:0005829">
    <property type="term" value="C:cytosol"/>
    <property type="evidence" value="ECO:0007669"/>
    <property type="project" value="TreeGrafter"/>
</dbReference>
<keyword evidence="10" id="KW-0408">Iron</keyword>
<evidence type="ECO:0000313" key="19">
    <source>
        <dbReference type="EMBL" id="RHF86950.1"/>
    </source>
</evidence>
<keyword evidence="5" id="KW-0963">Cytoplasm</keyword>
<dbReference type="GO" id="GO:0035597">
    <property type="term" value="F:tRNA-2-methylthio-N(6)-dimethylallyladenosine(37) synthase activity"/>
    <property type="evidence" value="ECO:0007669"/>
    <property type="project" value="TreeGrafter"/>
</dbReference>
<dbReference type="InterPro" id="IPR013848">
    <property type="entry name" value="Methylthiotransferase_N"/>
</dbReference>
<organism evidence="18 20">
    <name type="scientific">Eubacterium ventriosum</name>
    <dbReference type="NCBI Taxonomy" id="39496"/>
    <lineage>
        <taxon>Bacteria</taxon>
        <taxon>Bacillati</taxon>
        <taxon>Bacillota</taxon>
        <taxon>Clostridia</taxon>
        <taxon>Eubacteriales</taxon>
        <taxon>Eubacteriaceae</taxon>
        <taxon>Eubacterium</taxon>
    </lineage>
</organism>
<dbReference type="InterPro" id="IPR007197">
    <property type="entry name" value="rSAM"/>
</dbReference>
<dbReference type="PROSITE" id="PS51918">
    <property type="entry name" value="RADICAL_SAM"/>
    <property type="match status" value="1"/>
</dbReference>
<dbReference type="Pfam" id="PF04055">
    <property type="entry name" value="Radical_SAM"/>
    <property type="match status" value="1"/>
</dbReference>
<comment type="cofactor">
    <cofactor evidence="1">
        <name>[4Fe-4S] cluster</name>
        <dbReference type="ChEBI" id="CHEBI:49883"/>
    </cofactor>
</comment>
<evidence type="ECO:0000256" key="9">
    <source>
        <dbReference type="ARBA" id="ARBA00022723"/>
    </source>
</evidence>
<dbReference type="SFLD" id="SFLDF00295">
    <property type="entry name" value="threonylcarbamoyladenosine_tRN"/>
    <property type="match status" value="1"/>
</dbReference>
<proteinExistence type="inferred from homology"/>
<evidence type="ECO:0000256" key="4">
    <source>
        <dbReference type="ARBA" id="ARBA00022485"/>
    </source>
</evidence>
<evidence type="ECO:0000313" key="20">
    <source>
        <dbReference type="Proteomes" id="UP000284598"/>
    </source>
</evidence>
<keyword evidence="8" id="KW-0819">tRNA processing</keyword>
<feature type="domain" description="MTTase N-terminal" evidence="16">
    <location>
        <begin position="2"/>
        <end position="114"/>
    </location>
</feature>
<comment type="catalytic activity">
    <reaction evidence="13">
        <text>N(6)-L-threonylcarbamoyladenosine(37) in tRNA + (sulfur carrier)-SH + AH2 + 2 S-adenosyl-L-methionine = 2-methylsulfanyl-N(6)-L-threonylcarbamoyladenosine(37) in tRNA + (sulfur carrier)-H + 5'-deoxyadenosine + L-methionine + A + S-adenosyl-L-homocysteine + 2 H(+)</text>
        <dbReference type="Rhea" id="RHEA:37075"/>
        <dbReference type="Rhea" id="RHEA-COMP:10163"/>
        <dbReference type="Rhea" id="RHEA-COMP:11092"/>
        <dbReference type="Rhea" id="RHEA-COMP:14737"/>
        <dbReference type="Rhea" id="RHEA-COMP:14739"/>
        <dbReference type="ChEBI" id="CHEBI:13193"/>
        <dbReference type="ChEBI" id="CHEBI:15378"/>
        <dbReference type="ChEBI" id="CHEBI:17319"/>
        <dbReference type="ChEBI" id="CHEBI:17499"/>
        <dbReference type="ChEBI" id="CHEBI:29917"/>
        <dbReference type="ChEBI" id="CHEBI:57844"/>
        <dbReference type="ChEBI" id="CHEBI:57856"/>
        <dbReference type="ChEBI" id="CHEBI:59789"/>
        <dbReference type="ChEBI" id="CHEBI:64428"/>
        <dbReference type="ChEBI" id="CHEBI:74418"/>
        <dbReference type="ChEBI" id="CHEBI:74420"/>
        <dbReference type="EC" id="2.8.4.5"/>
    </reaction>
</comment>
<keyword evidence="4" id="KW-0004">4Fe-4S</keyword>
<dbReference type="InterPro" id="IPR006467">
    <property type="entry name" value="MiaB-like_bact"/>
</dbReference>
<evidence type="ECO:0000256" key="5">
    <source>
        <dbReference type="ARBA" id="ARBA00022490"/>
    </source>
</evidence>
<dbReference type="Gene3D" id="3.40.50.12160">
    <property type="entry name" value="Methylthiotransferase, N-terminal domain"/>
    <property type="match status" value="1"/>
</dbReference>
<evidence type="ECO:0000256" key="11">
    <source>
        <dbReference type="ARBA" id="ARBA00023014"/>
    </source>
</evidence>
<dbReference type="SMART" id="SM00729">
    <property type="entry name" value="Elp3"/>
    <property type="match status" value="1"/>
</dbReference>
<comment type="function">
    <text evidence="2">Catalyzes the methylthiolation of N6-threonylcarbamoyladenosine (t(6)A), leading to the formation of 2-methylthio-N6-threonylcarbamoyladenosine (ms(2)t(6)A) at position 37 in tRNAs that read codons beginning with adenine.</text>
</comment>
<dbReference type="NCBIfam" id="TIGR00089">
    <property type="entry name" value="MiaB/RimO family radical SAM methylthiotransferase"/>
    <property type="match status" value="1"/>
</dbReference>
<dbReference type="FunFam" id="3.80.30.20:FF:000001">
    <property type="entry name" value="tRNA-2-methylthio-N(6)-dimethylallyladenosine synthase 2"/>
    <property type="match status" value="1"/>
</dbReference>
<dbReference type="InterPro" id="IPR038135">
    <property type="entry name" value="Methylthiotransferase_N_sf"/>
</dbReference>
<dbReference type="GO" id="GO:0046872">
    <property type="term" value="F:metal ion binding"/>
    <property type="evidence" value="ECO:0007669"/>
    <property type="project" value="UniProtKB-KW"/>
</dbReference>
<dbReference type="Gene3D" id="3.80.30.20">
    <property type="entry name" value="tm_1862 like domain"/>
    <property type="match status" value="1"/>
</dbReference>
<evidence type="ECO:0000256" key="2">
    <source>
        <dbReference type="ARBA" id="ARBA00002399"/>
    </source>
</evidence>
<feature type="domain" description="Radical SAM core" evidence="17">
    <location>
        <begin position="144"/>
        <end position="371"/>
    </location>
</feature>
<evidence type="ECO:0000256" key="14">
    <source>
        <dbReference type="ARBA" id="ARBA00061574"/>
    </source>
</evidence>
<dbReference type="SFLD" id="SFLDG01061">
    <property type="entry name" value="methylthiotransferase"/>
    <property type="match status" value="1"/>
</dbReference>
<evidence type="ECO:0000256" key="8">
    <source>
        <dbReference type="ARBA" id="ARBA00022694"/>
    </source>
</evidence>
<dbReference type="InterPro" id="IPR023404">
    <property type="entry name" value="rSAM_horseshoe"/>
</dbReference>
<dbReference type="PANTHER" id="PTHR43020:SF2">
    <property type="entry name" value="MITOCHONDRIAL TRNA METHYLTHIOTRANSFERASE CDK5RAP1"/>
    <property type="match status" value="1"/>
</dbReference>
<dbReference type="InterPro" id="IPR058240">
    <property type="entry name" value="rSAM_sf"/>
</dbReference>
<comment type="caution">
    <text evidence="18">The sequence shown here is derived from an EMBL/GenBank/DDBJ whole genome shotgun (WGS) entry which is preliminary data.</text>
</comment>
<keyword evidence="6 18" id="KW-0808">Transferase</keyword>
<dbReference type="PROSITE" id="PS51449">
    <property type="entry name" value="MTTASE_N"/>
    <property type="match status" value="1"/>
</dbReference>
<dbReference type="InterPro" id="IPR006638">
    <property type="entry name" value="Elp3/MiaA/NifB-like_rSAM"/>
</dbReference>
<reference evidence="20 21" key="1">
    <citation type="submission" date="2018-08" db="EMBL/GenBank/DDBJ databases">
        <title>A genome reference for cultivated species of the human gut microbiota.</title>
        <authorList>
            <person name="Zou Y."/>
            <person name="Xue W."/>
            <person name="Luo G."/>
        </authorList>
    </citation>
    <scope>NUCLEOTIDE SEQUENCE [LARGE SCALE GENOMIC DNA]</scope>
    <source>
        <strain evidence="19 21">AM23-22</strain>
        <strain evidence="18 20">AM43-2</strain>
    </source>
</reference>
<dbReference type="EMBL" id="QRHR01000015">
    <property type="protein sequence ID" value="RHF86950.1"/>
    <property type="molecule type" value="Genomic_DNA"/>
</dbReference>
<keyword evidence="9" id="KW-0479">Metal-binding</keyword>
<dbReference type="EC" id="2.8.4.5" evidence="3"/>
<evidence type="ECO:0000256" key="12">
    <source>
        <dbReference type="ARBA" id="ARBA00031213"/>
    </source>
</evidence>
<dbReference type="GO" id="GO:0051539">
    <property type="term" value="F:4 iron, 4 sulfur cluster binding"/>
    <property type="evidence" value="ECO:0007669"/>
    <property type="project" value="UniProtKB-KW"/>
</dbReference>
<dbReference type="RefSeq" id="WP_118025709.1">
    <property type="nucleotide sequence ID" value="NZ_JAXJZY010000039.1"/>
</dbReference>
<dbReference type="Proteomes" id="UP000284598">
    <property type="component" value="Unassembled WGS sequence"/>
</dbReference>
<evidence type="ECO:0000313" key="18">
    <source>
        <dbReference type="EMBL" id="RHA52694.1"/>
    </source>
</evidence>
<dbReference type="Proteomes" id="UP000286186">
    <property type="component" value="Unassembled WGS sequence"/>
</dbReference>
<dbReference type="SUPFAM" id="SSF102114">
    <property type="entry name" value="Radical SAM enzymes"/>
    <property type="match status" value="1"/>
</dbReference>
<evidence type="ECO:0000259" key="16">
    <source>
        <dbReference type="PROSITE" id="PS51449"/>
    </source>
</evidence>
<dbReference type="AlphaFoldDB" id="A0A413RWD9"/>
<dbReference type="PROSITE" id="PS01278">
    <property type="entry name" value="MTTASE_RADICAL"/>
    <property type="match status" value="1"/>
</dbReference>
<evidence type="ECO:0000256" key="15">
    <source>
        <dbReference type="ARBA" id="ARBA00069898"/>
    </source>
</evidence>
<evidence type="ECO:0000256" key="13">
    <source>
        <dbReference type="ARBA" id="ARBA00051661"/>
    </source>
</evidence>
<protein>
    <recommendedName>
        <fullName evidence="15">Threonylcarbamoyladenosine tRNA methylthiotransferase MtaB</fullName>
        <ecNumber evidence="3">2.8.4.5</ecNumber>
    </recommendedName>
    <alternativeName>
        <fullName evidence="12">tRNA-t(6)A37 methylthiotransferase</fullName>
    </alternativeName>
</protein>
<evidence type="ECO:0000256" key="6">
    <source>
        <dbReference type="ARBA" id="ARBA00022679"/>
    </source>
</evidence>
<dbReference type="GO" id="GO:0035598">
    <property type="term" value="F:tRNA (N(6)-L-threonylcarbamoyladenosine(37)-C(2))-methylthiotransferase activity"/>
    <property type="evidence" value="ECO:0007669"/>
    <property type="project" value="UniProtKB-EC"/>
</dbReference>
<keyword evidence="7" id="KW-0949">S-adenosyl-L-methionine</keyword>
<evidence type="ECO:0000256" key="3">
    <source>
        <dbReference type="ARBA" id="ARBA00013273"/>
    </source>
</evidence>
<dbReference type="Pfam" id="PF00919">
    <property type="entry name" value="UPF0004"/>
    <property type="match status" value="1"/>
</dbReference>
<sequence length="437" mass="50087">MRKAALHNLGCKVNSYETEAMTQLLKKAGYEIVSFQDQADVYIINTCSVTNMADRKSRQMLHKAKKQNPNAVVVATGCYVQTATEKVAQDLSIDLVVGNNRKKDIVEILNEYYEEKEAGEQVKEEYVIDINHTDEYEDLEISTVTEHTRAHLKIQDGCNNFCSYCIIPYARGRIRSRTMESIKAELERLSASGFKEIVLTGINLSCYDDNGKKLIDVIEMADNVNGIERIRLGSLDPEVVTEDFVERLGKVKKICPHFHFSLQSGCDKTLKAMNRHYTSDEYYEKCQLIRKYIDNPAFTTDVIVGFPGETEEDYISSREFVKKVKFAELHVFKYSKRDGTVAAKMPNQIDEKIKTLRSEDLIKTGEELTKEFRQAKIGQDTTVLFEEKILLDNKEYWVGHTVDYIKIAVPEKENLEGQIRKVNVKDFLTNEIMLATM</sequence>